<evidence type="ECO:0000313" key="2">
    <source>
        <dbReference type="EMBL" id="GAA2852243.1"/>
    </source>
</evidence>
<feature type="compositionally biased region" description="Basic and acidic residues" evidence="1">
    <location>
        <begin position="133"/>
        <end position="144"/>
    </location>
</feature>
<evidence type="ECO:0000256" key="1">
    <source>
        <dbReference type="SAM" id="MobiDB-lite"/>
    </source>
</evidence>
<dbReference type="Pfam" id="PF02618">
    <property type="entry name" value="YceG"/>
    <property type="match status" value="1"/>
</dbReference>
<dbReference type="RefSeq" id="WP_425581947.1">
    <property type="nucleotide sequence ID" value="NZ_BAAAVI010000005.1"/>
</dbReference>
<protein>
    <submittedName>
        <fullName evidence="2">Uncharacterized protein</fullName>
    </submittedName>
</protein>
<dbReference type="EMBL" id="BAAAVI010000005">
    <property type="protein sequence ID" value="GAA2852243.1"/>
    <property type="molecule type" value="Genomic_DNA"/>
</dbReference>
<accession>A0ABN3VTD0</accession>
<feature type="compositionally biased region" description="Low complexity" evidence="1">
    <location>
        <begin position="12"/>
        <end position="26"/>
    </location>
</feature>
<feature type="region of interest" description="Disordered" evidence="1">
    <location>
        <begin position="118"/>
        <end position="147"/>
    </location>
</feature>
<gene>
    <name evidence="2" type="ORF">GCM10010517_09910</name>
</gene>
<feature type="region of interest" description="Disordered" evidence="1">
    <location>
        <begin position="1"/>
        <end position="82"/>
    </location>
</feature>
<reference evidence="2 3" key="1">
    <citation type="journal article" date="2019" name="Int. J. Syst. Evol. Microbiol.">
        <title>The Global Catalogue of Microorganisms (GCM) 10K type strain sequencing project: providing services to taxonomists for standard genome sequencing and annotation.</title>
        <authorList>
            <consortium name="The Broad Institute Genomics Platform"/>
            <consortium name="The Broad Institute Genome Sequencing Center for Infectious Disease"/>
            <person name="Wu L."/>
            <person name="Ma J."/>
        </authorList>
    </citation>
    <scope>NUCLEOTIDE SEQUENCE [LARGE SCALE GENOMIC DNA]</scope>
    <source>
        <strain evidence="2 3">JCM 6242</strain>
    </source>
</reference>
<dbReference type="Proteomes" id="UP001500831">
    <property type="component" value="Unassembled WGS sequence"/>
</dbReference>
<proteinExistence type="predicted"/>
<evidence type="ECO:0000313" key="3">
    <source>
        <dbReference type="Proteomes" id="UP001500831"/>
    </source>
</evidence>
<organism evidence="2 3">
    <name type="scientific">Streptosporangium fragile</name>
    <dbReference type="NCBI Taxonomy" id="46186"/>
    <lineage>
        <taxon>Bacteria</taxon>
        <taxon>Bacillati</taxon>
        <taxon>Actinomycetota</taxon>
        <taxon>Actinomycetes</taxon>
        <taxon>Streptosporangiales</taxon>
        <taxon>Streptosporangiaceae</taxon>
        <taxon>Streptosporangium</taxon>
    </lineage>
</organism>
<feature type="compositionally biased region" description="Low complexity" evidence="1">
    <location>
        <begin position="50"/>
        <end position="65"/>
    </location>
</feature>
<name>A0ABN3VTD0_9ACTN</name>
<dbReference type="InterPro" id="IPR003770">
    <property type="entry name" value="MLTG-like"/>
</dbReference>
<feature type="compositionally biased region" description="Basic and acidic residues" evidence="1">
    <location>
        <begin position="66"/>
        <end position="81"/>
    </location>
</feature>
<comment type="caution">
    <text evidence="2">The sequence shown here is derived from an EMBL/GenBank/DDBJ whole genome shotgun (WGS) entry which is preliminary data.</text>
</comment>
<keyword evidence="3" id="KW-1185">Reference proteome</keyword>
<sequence>MNRPRPTWPQVAGTTTPALGPTPHAGSTGGFPFPAVHEFPVADEFPGTHGAEPGTGPADAPAATAERYRRPAAEPDLERWAARRGFRPRRAVTAPGGFRVEGGRDADHPKIARVIHDRIKARTPLQPGTAVPHARERGTPEVSERGIAGKTPYNACLGLGLPPELIATWGRRR</sequence>